<proteinExistence type="predicted"/>
<evidence type="ECO:0000256" key="1">
    <source>
        <dbReference type="SAM" id="MobiDB-lite"/>
    </source>
</evidence>
<accession>A0A2Z7BM62</accession>
<feature type="compositionally biased region" description="Low complexity" evidence="1">
    <location>
        <begin position="59"/>
        <end position="71"/>
    </location>
</feature>
<gene>
    <name evidence="2" type="ORF">F511_30015</name>
</gene>
<keyword evidence="3" id="KW-1185">Reference proteome</keyword>
<dbReference type="EMBL" id="KV005053">
    <property type="protein sequence ID" value="KZV34479.1"/>
    <property type="molecule type" value="Genomic_DNA"/>
</dbReference>
<feature type="compositionally biased region" description="Polar residues" evidence="1">
    <location>
        <begin position="20"/>
        <end position="47"/>
    </location>
</feature>
<name>A0A2Z7BM62_9LAMI</name>
<protein>
    <submittedName>
        <fullName evidence="2">Uncharacterized protein</fullName>
    </submittedName>
</protein>
<dbReference type="AlphaFoldDB" id="A0A2Z7BM62"/>
<evidence type="ECO:0000313" key="2">
    <source>
        <dbReference type="EMBL" id="KZV34479.1"/>
    </source>
</evidence>
<organism evidence="2 3">
    <name type="scientific">Dorcoceras hygrometricum</name>
    <dbReference type="NCBI Taxonomy" id="472368"/>
    <lineage>
        <taxon>Eukaryota</taxon>
        <taxon>Viridiplantae</taxon>
        <taxon>Streptophyta</taxon>
        <taxon>Embryophyta</taxon>
        <taxon>Tracheophyta</taxon>
        <taxon>Spermatophyta</taxon>
        <taxon>Magnoliopsida</taxon>
        <taxon>eudicotyledons</taxon>
        <taxon>Gunneridae</taxon>
        <taxon>Pentapetalae</taxon>
        <taxon>asterids</taxon>
        <taxon>lamiids</taxon>
        <taxon>Lamiales</taxon>
        <taxon>Gesneriaceae</taxon>
        <taxon>Didymocarpoideae</taxon>
        <taxon>Trichosporeae</taxon>
        <taxon>Loxocarpinae</taxon>
        <taxon>Dorcoceras</taxon>
    </lineage>
</organism>
<feature type="compositionally biased region" description="Polar residues" evidence="1">
    <location>
        <begin position="85"/>
        <end position="102"/>
    </location>
</feature>
<evidence type="ECO:0000313" key="3">
    <source>
        <dbReference type="Proteomes" id="UP000250235"/>
    </source>
</evidence>
<reference evidence="2 3" key="1">
    <citation type="journal article" date="2015" name="Proc. Natl. Acad. Sci. U.S.A.">
        <title>The resurrection genome of Boea hygrometrica: A blueprint for survival of dehydration.</title>
        <authorList>
            <person name="Xiao L."/>
            <person name="Yang G."/>
            <person name="Zhang L."/>
            <person name="Yang X."/>
            <person name="Zhao S."/>
            <person name="Ji Z."/>
            <person name="Zhou Q."/>
            <person name="Hu M."/>
            <person name="Wang Y."/>
            <person name="Chen M."/>
            <person name="Xu Y."/>
            <person name="Jin H."/>
            <person name="Xiao X."/>
            <person name="Hu G."/>
            <person name="Bao F."/>
            <person name="Hu Y."/>
            <person name="Wan P."/>
            <person name="Li L."/>
            <person name="Deng X."/>
            <person name="Kuang T."/>
            <person name="Xiang C."/>
            <person name="Zhu J.K."/>
            <person name="Oliver M.J."/>
            <person name="He Y."/>
        </authorList>
    </citation>
    <scope>NUCLEOTIDE SEQUENCE [LARGE SCALE GENOMIC DNA]</scope>
    <source>
        <strain evidence="3">cv. XS01</strain>
    </source>
</reference>
<feature type="region of interest" description="Disordered" evidence="1">
    <location>
        <begin position="20"/>
        <end position="112"/>
    </location>
</feature>
<sequence>MGKYPVVTAPTIALDFLGTTQQSASHNVAPNQVLTTRKTKLNQQESSPKGGKRTAQLTARNSAASRSLLSSKQPPILVGKERSFQEVSNATKNSKNGGQNQREIAIDSDGEQ</sequence>
<dbReference type="Proteomes" id="UP000250235">
    <property type="component" value="Unassembled WGS sequence"/>
</dbReference>